<evidence type="ECO:0000313" key="4">
    <source>
        <dbReference type="Proteomes" id="UP000014155"/>
    </source>
</evidence>
<dbReference type="SUPFAM" id="SSF51658">
    <property type="entry name" value="Xylose isomerase-like"/>
    <property type="match status" value="1"/>
</dbReference>
<name>S0FPT2_RUMCE</name>
<dbReference type="PANTHER" id="PTHR43489:SF7">
    <property type="entry name" value="3-DEHYDRO-D-GULOSIDE 4-EPIMERASE-RELATED"/>
    <property type="match status" value="1"/>
</dbReference>
<evidence type="ECO:0000313" key="3">
    <source>
        <dbReference type="EMBL" id="EMS70503.1"/>
    </source>
</evidence>
<accession>S0FPT2</accession>
<keyword evidence="4" id="KW-1185">Reference proteome</keyword>
<gene>
    <name evidence="3" type="ORF">CTER_3784</name>
</gene>
<dbReference type="GO" id="GO:0016853">
    <property type="term" value="F:isomerase activity"/>
    <property type="evidence" value="ECO:0007669"/>
    <property type="project" value="UniProtKB-KW"/>
</dbReference>
<dbReference type="EMBL" id="AORV01000054">
    <property type="protein sequence ID" value="EMS70503.1"/>
    <property type="molecule type" value="Genomic_DNA"/>
</dbReference>
<dbReference type="Pfam" id="PF01261">
    <property type="entry name" value="AP_endonuc_2"/>
    <property type="match status" value="1"/>
</dbReference>
<dbReference type="PATRIC" id="fig|1195236.3.peg.3999"/>
<proteinExistence type="predicted"/>
<dbReference type="STRING" id="1195236.CTER_3784"/>
<dbReference type="Proteomes" id="UP000014155">
    <property type="component" value="Unassembled WGS sequence"/>
</dbReference>
<dbReference type="Gene3D" id="3.20.20.150">
    <property type="entry name" value="Divalent-metal-dependent TIM barrel enzymes"/>
    <property type="match status" value="1"/>
</dbReference>
<dbReference type="InterPro" id="IPR013022">
    <property type="entry name" value="Xyl_isomerase-like_TIM-brl"/>
</dbReference>
<comment type="caution">
    <text evidence="3">The sequence shown here is derived from an EMBL/GenBank/DDBJ whole genome shotgun (WGS) entry which is preliminary data.</text>
</comment>
<dbReference type="InterPro" id="IPR050417">
    <property type="entry name" value="Sugar_Epim/Isomerase"/>
</dbReference>
<dbReference type="PANTHER" id="PTHR43489">
    <property type="entry name" value="ISOMERASE"/>
    <property type="match status" value="1"/>
</dbReference>
<feature type="domain" description="Xylose isomerase-like TIM barrel" evidence="2">
    <location>
        <begin position="23"/>
        <end position="260"/>
    </location>
</feature>
<dbReference type="AlphaFoldDB" id="S0FPT2"/>
<evidence type="ECO:0000256" key="1">
    <source>
        <dbReference type="ARBA" id="ARBA00023235"/>
    </source>
</evidence>
<dbReference type="InterPro" id="IPR036237">
    <property type="entry name" value="Xyl_isomerase-like_sf"/>
</dbReference>
<dbReference type="eggNOG" id="COG1082">
    <property type="taxonomic scope" value="Bacteria"/>
</dbReference>
<organism evidence="3 4">
    <name type="scientific">Ruminiclostridium cellobioparum subsp. termitidis CT1112</name>
    <dbReference type="NCBI Taxonomy" id="1195236"/>
    <lineage>
        <taxon>Bacteria</taxon>
        <taxon>Bacillati</taxon>
        <taxon>Bacillota</taxon>
        <taxon>Clostridia</taxon>
        <taxon>Eubacteriales</taxon>
        <taxon>Oscillospiraceae</taxon>
        <taxon>Ruminiclostridium</taxon>
    </lineage>
</organism>
<evidence type="ECO:0000259" key="2">
    <source>
        <dbReference type="Pfam" id="PF01261"/>
    </source>
</evidence>
<sequence>MKFGCCGNMLVQTGVGDFTAPVIKQLGYDYIELPLAPMAQLDEQDFRAVEQNLKESEIQCEVCNILFPPQIRLFSSETSDKQIGEYLKHAFSRAQRLGVQYVVFGSGPSRTVPEGLGRIDAWDRLVAITRYIGTVSMRYNITILIEPLRHQECNIINSVREGLKLAKSVKHPNIKLLVDFFHLRHQQEDPSVILETEDYIKHVHIANTFDRVFPKQLEEDSYQSFIEALKKINYDARISVEAYTNDFEKDALDSLNFLKSYFRW</sequence>
<dbReference type="RefSeq" id="WP_004628453.1">
    <property type="nucleotide sequence ID" value="NZ_AORV01000054.1"/>
</dbReference>
<reference evidence="3 4" key="1">
    <citation type="journal article" date="2013" name="Genome Announc.">
        <title>Draft Genome Sequence of the Cellulolytic, Mesophilic, Anaerobic Bacterium Clostridium termitidis Strain CT1112 (DSM 5398).</title>
        <authorList>
            <person name="Lal S."/>
            <person name="Ramachandran U."/>
            <person name="Zhang X."/>
            <person name="Munir R."/>
            <person name="Sparling R."/>
            <person name="Levin D.B."/>
        </authorList>
    </citation>
    <scope>NUCLEOTIDE SEQUENCE [LARGE SCALE GENOMIC DNA]</scope>
    <source>
        <strain evidence="3 4">CT1112</strain>
    </source>
</reference>
<protein>
    <submittedName>
        <fullName evidence="3">Sugar phosphate isomerase/epimerase</fullName>
    </submittedName>
</protein>
<keyword evidence="1 3" id="KW-0413">Isomerase</keyword>